<dbReference type="AlphaFoldDB" id="A0A182P391"/>
<dbReference type="EnsemblMetazoa" id="AEPI001375-RA">
    <property type="protein sequence ID" value="AEPI001375-PA"/>
    <property type="gene ID" value="AEPI001375"/>
</dbReference>
<organism evidence="1 2">
    <name type="scientific">Anopheles epiroticus</name>
    <dbReference type="NCBI Taxonomy" id="199890"/>
    <lineage>
        <taxon>Eukaryota</taxon>
        <taxon>Metazoa</taxon>
        <taxon>Ecdysozoa</taxon>
        <taxon>Arthropoda</taxon>
        <taxon>Hexapoda</taxon>
        <taxon>Insecta</taxon>
        <taxon>Pterygota</taxon>
        <taxon>Neoptera</taxon>
        <taxon>Endopterygota</taxon>
        <taxon>Diptera</taxon>
        <taxon>Nematocera</taxon>
        <taxon>Culicoidea</taxon>
        <taxon>Culicidae</taxon>
        <taxon>Anophelinae</taxon>
        <taxon>Anopheles</taxon>
    </lineage>
</organism>
<dbReference type="Proteomes" id="UP000075885">
    <property type="component" value="Unassembled WGS sequence"/>
</dbReference>
<dbReference type="VEuPathDB" id="VectorBase:AEPI001375"/>
<dbReference type="PANTHER" id="PTHR47331">
    <property type="entry name" value="PHD-TYPE DOMAIN-CONTAINING PROTEIN"/>
    <property type="match status" value="1"/>
</dbReference>
<reference evidence="1" key="2">
    <citation type="submission" date="2020-05" db="UniProtKB">
        <authorList>
            <consortium name="EnsemblMetazoa"/>
        </authorList>
    </citation>
    <scope>IDENTIFICATION</scope>
    <source>
        <strain evidence="1">Epiroticus2</strain>
    </source>
</reference>
<keyword evidence="2" id="KW-1185">Reference proteome</keyword>
<evidence type="ECO:0000313" key="1">
    <source>
        <dbReference type="EnsemblMetazoa" id="AEPI001375-PA"/>
    </source>
</evidence>
<name>A0A182P391_9DIPT</name>
<proteinExistence type="predicted"/>
<dbReference type="PANTHER" id="PTHR47331:SF6">
    <property type="entry name" value="DOUBLECORTIN DOMAIN-CONTAINING PROTEIN"/>
    <property type="match status" value="1"/>
</dbReference>
<sequence length="87" mass="10212">MKALESEKELEKSSNIRTLIPYLDEHGVLRSRGRLENISAVPKSARTPILLPHKGRIVRMIVRSYHEKYLHQADNVAEERIRFHRLL</sequence>
<accession>A0A182P391</accession>
<evidence type="ECO:0000313" key="2">
    <source>
        <dbReference type="Proteomes" id="UP000075885"/>
    </source>
</evidence>
<protein>
    <submittedName>
        <fullName evidence="1">Uncharacterized protein</fullName>
    </submittedName>
</protein>
<reference evidence="2" key="1">
    <citation type="submission" date="2013-03" db="EMBL/GenBank/DDBJ databases">
        <title>The Genome Sequence of Anopheles epiroticus epiroticus2.</title>
        <authorList>
            <consortium name="The Broad Institute Genomics Platform"/>
            <person name="Neafsey D.E."/>
            <person name="Howell P."/>
            <person name="Walker B."/>
            <person name="Young S.K."/>
            <person name="Zeng Q."/>
            <person name="Gargeya S."/>
            <person name="Fitzgerald M."/>
            <person name="Haas B."/>
            <person name="Abouelleil A."/>
            <person name="Allen A.W."/>
            <person name="Alvarado L."/>
            <person name="Arachchi H.M."/>
            <person name="Berlin A.M."/>
            <person name="Chapman S.B."/>
            <person name="Gainer-Dewar J."/>
            <person name="Goldberg J."/>
            <person name="Griggs A."/>
            <person name="Gujja S."/>
            <person name="Hansen M."/>
            <person name="Howarth C."/>
            <person name="Imamovic A."/>
            <person name="Ireland A."/>
            <person name="Larimer J."/>
            <person name="McCowan C."/>
            <person name="Murphy C."/>
            <person name="Pearson M."/>
            <person name="Poon T.W."/>
            <person name="Priest M."/>
            <person name="Roberts A."/>
            <person name="Saif S."/>
            <person name="Shea T."/>
            <person name="Sisk P."/>
            <person name="Sykes S."/>
            <person name="Wortman J."/>
            <person name="Nusbaum C."/>
            <person name="Birren B."/>
        </authorList>
    </citation>
    <scope>NUCLEOTIDE SEQUENCE [LARGE SCALE GENOMIC DNA]</scope>
    <source>
        <strain evidence="2">Epiroticus2</strain>
    </source>
</reference>